<evidence type="ECO:0000256" key="3">
    <source>
        <dbReference type="ARBA" id="ARBA00022679"/>
    </source>
</evidence>
<comment type="catalytic activity">
    <reaction evidence="7">
        <text>L-threonyl-[protein] + ATP = O-phospho-L-threonyl-[protein] + ADP + H(+)</text>
        <dbReference type="Rhea" id="RHEA:46608"/>
        <dbReference type="Rhea" id="RHEA-COMP:11060"/>
        <dbReference type="Rhea" id="RHEA-COMP:11605"/>
        <dbReference type="ChEBI" id="CHEBI:15378"/>
        <dbReference type="ChEBI" id="CHEBI:30013"/>
        <dbReference type="ChEBI" id="CHEBI:30616"/>
        <dbReference type="ChEBI" id="CHEBI:61977"/>
        <dbReference type="ChEBI" id="CHEBI:456216"/>
        <dbReference type="EC" id="2.7.11.1"/>
    </reaction>
</comment>
<comment type="catalytic activity">
    <reaction evidence="8">
        <text>L-seryl-[protein] + ATP = O-phospho-L-seryl-[protein] + ADP + H(+)</text>
        <dbReference type="Rhea" id="RHEA:17989"/>
        <dbReference type="Rhea" id="RHEA-COMP:9863"/>
        <dbReference type="Rhea" id="RHEA-COMP:11604"/>
        <dbReference type="ChEBI" id="CHEBI:15378"/>
        <dbReference type="ChEBI" id="CHEBI:29999"/>
        <dbReference type="ChEBI" id="CHEBI:30616"/>
        <dbReference type="ChEBI" id="CHEBI:83421"/>
        <dbReference type="ChEBI" id="CHEBI:456216"/>
        <dbReference type="EC" id="2.7.11.1"/>
    </reaction>
</comment>
<dbReference type="Pfam" id="PF00069">
    <property type="entry name" value="Pkinase"/>
    <property type="match status" value="2"/>
</dbReference>
<dbReference type="InterPro" id="IPR011009">
    <property type="entry name" value="Kinase-like_dom_sf"/>
</dbReference>
<evidence type="ECO:0000313" key="12">
    <source>
        <dbReference type="EMBL" id="KRX00352.1"/>
    </source>
</evidence>
<feature type="compositionally biased region" description="Basic and acidic residues" evidence="10">
    <location>
        <begin position="361"/>
        <end position="370"/>
    </location>
</feature>
<feature type="binding site" evidence="9">
    <location>
        <position position="81"/>
    </location>
    <ligand>
        <name>ATP</name>
        <dbReference type="ChEBI" id="CHEBI:30616"/>
    </ligand>
</feature>
<dbReference type="PANTHER" id="PTHR47634:SF9">
    <property type="entry name" value="PROTEIN KINASE DOMAIN-CONTAINING PROTEIN-RELATED"/>
    <property type="match status" value="1"/>
</dbReference>
<dbReference type="GO" id="GO:0005524">
    <property type="term" value="F:ATP binding"/>
    <property type="evidence" value="ECO:0007669"/>
    <property type="project" value="UniProtKB-UniRule"/>
</dbReference>
<evidence type="ECO:0000256" key="6">
    <source>
        <dbReference type="ARBA" id="ARBA00022840"/>
    </source>
</evidence>
<evidence type="ECO:0000256" key="5">
    <source>
        <dbReference type="ARBA" id="ARBA00022777"/>
    </source>
</evidence>
<keyword evidence="4 9" id="KW-0547">Nucleotide-binding</keyword>
<evidence type="ECO:0000259" key="11">
    <source>
        <dbReference type="PROSITE" id="PS50011"/>
    </source>
</evidence>
<evidence type="ECO:0000256" key="9">
    <source>
        <dbReference type="PROSITE-ProRule" id="PRU10141"/>
    </source>
</evidence>
<dbReference type="OMA" id="CDPNKDM"/>
<evidence type="ECO:0000256" key="4">
    <source>
        <dbReference type="ARBA" id="ARBA00022741"/>
    </source>
</evidence>
<dbReference type="PROSITE" id="PS50011">
    <property type="entry name" value="PROTEIN_KINASE_DOM"/>
    <property type="match status" value="1"/>
</dbReference>
<organism evidence="12 13">
    <name type="scientific">Pseudocohnilembus persalinus</name>
    <name type="common">Ciliate</name>
    <dbReference type="NCBI Taxonomy" id="266149"/>
    <lineage>
        <taxon>Eukaryota</taxon>
        <taxon>Sar</taxon>
        <taxon>Alveolata</taxon>
        <taxon>Ciliophora</taxon>
        <taxon>Intramacronucleata</taxon>
        <taxon>Oligohymenophorea</taxon>
        <taxon>Scuticociliatia</taxon>
        <taxon>Philasterida</taxon>
        <taxon>Pseudocohnilembidae</taxon>
        <taxon>Pseudocohnilembus</taxon>
    </lineage>
</organism>
<feature type="compositionally biased region" description="Basic and acidic residues" evidence="10">
    <location>
        <begin position="314"/>
        <end position="351"/>
    </location>
</feature>
<name>A0A0V0QE01_PSEPJ</name>
<dbReference type="SUPFAM" id="SSF56112">
    <property type="entry name" value="Protein kinase-like (PK-like)"/>
    <property type="match status" value="1"/>
</dbReference>
<accession>A0A0V0QE01</accession>
<dbReference type="EC" id="2.7.11.1" evidence="1"/>
<dbReference type="GO" id="GO:0004674">
    <property type="term" value="F:protein serine/threonine kinase activity"/>
    <property type="evidence" value="ECO:0007669"/>
    <property type="project" value="UniProtKB-KW"/>
</dbReference>
<keyword evidence="5 12" id="KW-0418">Kinase</keyword>
<dbReference type="EMBL" id="LDAU01000194">
    <property type="protein sequence ID" value="KRX00352.1"/>
    <property type="molecule type" value="Genomic_DNA"/>
</dbReference>
<dbReference type="InParanoid" id="A0A0V0QE01"/>
<sequence>MNLEKKIEKLKEEEQPEDDIFERYSEAEDLEDYKIDGYHPVTLGESFNSGKYKVIQKLGWGHFSTVWLVLNKDDGKYYALKIQKSKENYQEAAEDELDLLSDIKKYREDEKIWKKYIEEFNDIDPEQEIFKKEVGKDDFLHKIYIENKQKSIQLQERKDFKISTKENYCIQLTDNFVHHGINGKHYCSVFELAGPTLLDLINHFHDRDEFMDLWLVKLITRQILTGMVYMHGVCNIIHTDIKPENIMIQFSEDNKDQFIQQLSKYEKQPVSMKILQLLTQNNSAKNKKKYDKKKKKKAAAKAADNQQDGEEGEEKEKDEKNGEQEKENEQKQQDQKLDEQKNENRQGKNEIIEDDEDDQEDRNSEREKKTHHEHQKSQQQKRKLSKQENGLENQKEEKKEQLEKNGEKEEEKKEKENKDGNGSESDSQDGSWSSEGSDSDLYTLNWKNNIKIPLDKNLKIKIVDFGNACWGNEHFTDRIQTREYRSPEAIIQGEYEHNTDIWSLACMVFELITNIYLFKPKKTDEYKKSDHHLCMIQETIGKFPKQFALSGKKSRNYFNKQGQLLRIKDVEELIDPIHKILHEDFELDLEESKKIEEFLLPMLEIDPKKRINAKQALEHPWLWE</sequence>
<feature type="domain" description="Protein kinase" evidence="11">
    <location>
        <begin position="52"/>
        <end position="622"/>
    </location>
</feature>
<dbReference type="InterPro" id="IPR008271">
    <property type="entry name" value="Ser/Thr_kinase_AS"/>
</dbReference>
<proteinExistence type="predicted"/>
<keyword evidence="2" id="KW-0723">Serine/threonine-protein kinase</keyword>
<feature type="compositionally biased region" description="Basic residues" evidence="10">
    <location>
        <begin position="285"/>
        <end position="299"/>
    </location>
</feature>
<reference evidence="12 13" key="1">
    <citation type="journal article" date="2015" name="Sci. Rep.">
        <title>Genome of the facultative scuticociliatosis pathogen Pseudocohnilembus persalinus provides insight into its virulence through horizontal gene transfer.</title>
        <authorList>
            <person name="Xiong J."/>
            <person name="Wang G."/>
            <person name="Cheng J."/>
            <person name="Tian M."/>
            <person name="Pan X."/>
            <person name="Warren A."/>
            <person name="Jiang C."/>
            <person name="Yuan D."/>
            <person name="Miao W."/>
        </authorList>
    </citation>
    <scope>NUCLEOTIDE SEQUENCE [LARGE SCALE GENOMIC DNA]</scope>
    <source>
        <strain evidence="12">36N120E</strain>
    </source>
</reference>
<feature type="compositionally biased region" description="Basic residues" evidence="10">
    <location>
        <begin position="371"/>
        <end position="384"/>
    </location>
</feature>
<dbReference type="Gene3D" id="3.30.200.20">
    <property type="entry name" value="Phosphorylase Kinase, domain 1"/>
    <property type="match status" value="2"/>
</dbReference>
<dbReference type="PROSITE" id="PS00108">
    <property type="entry name" value="PROTEIN_KINASE_ST"/>
    <property type="match status" value="1"/>
</dbReference>
<feature type="region of interest" description="Disordered" evidence="10">
    <location>
        <begin position="283"/>
        <end position="438"/>
    </location>
</feature>
<gene>
    <name evidence="12" type="ORF">PPERSA_10851</name>
</gene>
<dbReference type="SMART" id="SM00220">
    <property type="entry name" value="S_TKc"/>
    <property type="match status" value="1"/>
</dbReference>
<dbReference type="GO" id="GO:0000245">
    <property type="term" value="P:spliceosomal complex assembly"/>
    <property type="evidence" value="ECO:0007669"/>
    <property type="project" value="TreeGrafter"/>
</dbReference>
<dbReference type="PROSITE" id="PS00107">
    <property type="entry name" value="PROTEIN_KINASE_ATP"/>
    <property type="match status" value="1"/>
</dbReference>
<keyword evidence="3" id="KW-0808">Transferase</keyword>
<evidence type="ECO:0000256" key="7">
    <source>
        <dbReference type="ARBA" id="ARBA00047899"/>
    </source>
</evidence>
<evidence type="ECO:0000256" key="8">
    <source>
        <dbReference type="ARBA" id="ARBA00048679"/>
    </source>
</evidence>
<dbReference type="FunFam" id="1.10.510.10:FF:000275">
    <property type="entry name" value="SRSF protein kinase 2 isoform X3"/>
    <property type="match status" value="1"/>
</dbReference>
<keyword evidence="6 9" id="KW-0067">ATP-binding</keyword>
<protein>
    <recommendedName>
        <fullName evidence="1">non-specific serine/threonine protein kinase</fullName>
        <ecNumber evidence="1">2.7.11.1</ecNumber>
    </recommendedName>
</protein>
<evidence type="ECO:0000256" key="10">
    <source>
        <dbReference type="SAM" id="MobiDB-lite"/>
    </source>
</evidence>
<comment type="caution">
    <text evidence="12">The sequence shown here is derived from an EMBL/GenBank/DDBJ whole genome shotgun (WGS) entry which is preliminary data.</text>
</comment>
<dbReference type="InterPro" id="IPR051334">
    <property type="entry name" value="SRPK"/>
</dbReference>
<dbReference type="Gene3D" id="1.10.510.10">
    <property type="entry name" value="Transferase(Phosphotransferase) domain 1"/>
    <property type="match status" value="2"/>
</dbReference>
<dbReference type="InterPro" id="IPR017441">
    <property type="entry name" value="Protein_kinase_ATP_BS"/>
</dbReference>
<evidence type="ECO:0000313" key="13">
    <source>
        <dbReference type="Proteomes" id="UP000054937"/>
    </source>
</evidence>
<dbReference type="OrthoDB" id="2649at2759"/>
<dbReference type="InterPro" id="IPR000719">
    <property type="entry name" value="Prot_kinase_dom"/>
</dbReference>
<feature type="compositionally biased region" description="Basic and acidic residues" evidence="10">
    <location>
        <begin position="393"/>
        <end position="421"/>
    </location>
</feature>
<evidence type="ECO:0000256" key="2">
    <source>
        <dbReference type="ARBA" id="ARBA00022527"/>
    </source>
</evidence>
<dbReference type="GO" id="GO:0050684">
    <property type="term" value="P:regulation of mRNA processing"/>
    <property type="evidence" value="ECO:0007669"/>
    <property type="project" value="TreeGrafter"/>
</dbReference>
<feature type="compositionally biased region" description="Low complexity" evidence="10">
    <location>
        <begin position="422"/>
        <end position="438"/>
    </location>
</feature>
<keyword evidence="13" id="KW-1185">Reference proteome</keyword>
<dbReference type="Proteomes" id="UP000054937">
    <property type="component" value="Unassembled WGS sequence"/>
</dbReference>
<evidence type="ECO:0000256" key="1">
    <source>
        <dbReference type="ARBA" id="ARBA00012513"/>
    </source>
</evidence>
<dbReference type="AlphaFoldDB" id="A0A0V0QE01"/>
<dbReference type="PANTHER" id="PTHR47634">
    <property type="entry name" value="PROTEIN KINASE DOMAIN-CONTAINING PROTEIN-RELATED"/>
    <property type="match status" value="1"/>
</dbReference>